<keyword evidence="2" id="KW-0677">Repeat</keyword>
<dbReference type="RefSeq" id="WP_015161694.1">
    <property type="nucleotide sequence ID" value="NC_019697.1"/>
</dbReference>
<name>K9ULQ7_CHAP6</name>
<dbReference type="InterPro" id="IPR011004">
    <property type="entry name" value="Trimer_LpxA-like_sf"/>
</dbReference>
<evidence type="ECO:0000256" key="2">
    <source>
        <dbReference type="ARBA" id="ARBA00022737"/>
    </source>
</evidence>
<proteinExistence type="predicted"/>
<dbReference type="Gene3D" id="2.160.10.10">
    <property type="entry name" value="Hexapeptide repeat proteins"/>
    <property type="match status" value="1"/>
</dbReference>
<keyword evidence="4" id="KW-1185">Reference proteome</keyword>
<dbReference type="InterPro" id="IPR001451">
    <property type="entry name" value="Hexapep"/>
</dbReference>
<dbReference type="GO" id="GO:0016740">
    <property type="term" value="F:transferase activity"/>
    <property type="evidence" value="ECO:0007669"/>
    <property type="project" value="UniProtKB-KW"/>
</dbReference>
<organism evidence="3 4">
    <name type="scientific">Chamaesiphon minutus (strain ATCC 27169 / PCC 6605)</name>
    <dbReference type="NCBI Taxonomy" id="1173020"/>
    <lineage>
        <taxon>Bacteria</taxon>
        <taxon>Bacillati</taxon>
        <taxon>Cyanobacteriota</taxon>
        <taxon>Cyanophyceae</taxon>
        <taxon>Gomontiellales</taxon>
        <taxon>Chamaesiphonaceae</taxon>
        <taxon>Chamaesiphon</taxon>
    </lineage>
</organism>
<dbReference type="KEGG" id="cmp:Cha6605_4680"/>
<dbReference type="CDD" id="cd03349">
    <property type="entry name" value="LbH_XAT"/>
    <property type="match status" value="1"/>
</dbReference>
<evidence type="ECO:0000313" key="3">
    <source>
        <dbReference type="EMBL" id="AFY95598.1"/>
    </source>
</evidence>
<evidence type="ECO:0008006" key="5">
    <source>
        <dbReference type="Google" id="ProtNLM"/>
    </source>
</evidence>
<evidence type="ECO:0000313" key="4">
    <source>
        <dbReference type="Proteomes" id="UP000010366"/>
    </source>
</evidence>
<dbReference type="PANTHER" id="PTHR43300">
    <property type="entry name" value="ACETYLTRANSFERASE"/>
    <property type="match status" value="1"/>
</dbReference>
<dbReference type="GO" id="GO:0031470">
    <property type="term" value="C:carboxysome"/>
    <property type="evidence" value="ECO:0007669"/>
    <property type="project" value="UniProtKB-ARBA"/>
</dbReference>
<evidence type="ECO:0000256" key="1">
    <source>
        <dbReference type="ARBA" id="ARBA00022679"/>
    </source>
</evidence>
<dbReference type="Proteomes" id="UP000010366">
    <property type="component" value="Chromosome"/>
</dbReference>
<dbReference type="Pfam" id="PF00132">
    <property type="entry name" value="Hexapep"/>
    <property type="match status" value="1"/>
</dbReference>
<gene>
    <name evidence="3" type="ORF">Cha6605_4680</name>
</gene>
<dbReference type="PROSITE" id="PS00101">
    <property type="entry name" value="HEXAPEP_TRANSFERASES"/>
    <property type="match status" value="1"/>
</dbReference>
<dbReference type="InterPro" id="IPR050179">
    <property type="entry name" value="Trans_hexapeptide_repeat"/>
</dbReference>
<dbReference type="EMBL" id="CP003600">
    <property type="protein sequence ID" value="AFY95598.1"/>
    <property type="molecule type" value="Genomic_DNA"/>
</dbReference>
<dbReference type="eggNOG" id="COG0110">
    <property type="taxonomic scope" value="Bacteria"/>
</dbReference>
<dbReference type="AlphaFoldDB" id="K9ULQ7"/>
<dbReference type="SUPFAM" id="SSF51161">
    <property type="entry name" value="Trimeric LpxA-like enzymes"/>
    <property type="match status" value="1"/>
</dbReference>
<dbReference type="GO" id="GO:0043886">
    <property type="term" value="F:structural constituent of carboxysome shell"/>
    <property type="evidence" value="ECO:0007669"/>
    <property type="project" value="UniProtKB-ARBA"/>
</dbReference>
<sequence>MRVKLAEDCLWFLYQSAKYKNSAISFSFGSRLKKSHLDRDLKIGKSSIYNSKIENNVSIGDRCNIFNSCLESYTSVYSESNIIDCTIGRFTYIAGQSNLNLVKVGKFCSIGSHLLCGNGEHPTDFVSTHPVFFSSLQQCGVSFTDNNLFEERKEIIIGNDVWIGSRVFIRDGVKIGNGAIVGAGSVVVKDVPDYAIVGGVPAKAIRYRFTEDLIKKLQSIEWWNLSEENLRAAQPLIAQPDIQLFISWYEHNIANP</sequence>
<dbReference type="InterPro" id="IPR018357">
    <property type="entry name" value="Hexapep_transf_CS"/>
</dbReference>
<protein>
    <recommendedName>
        <fullName evidence="5">Acetyltransferase (Isoleucine patch superfamily)</fullName>
    </recommendedName>
</protein>
<dbReference type="STRING" id="1173020.Cha6605_4680"/>
<reference evidence="3 4" key="1">
    <citation type="submission" date="2012-05" db="EMBL/GenBank/DDBJ databases">
        <title>Finished chromosome of genome of Chamaesiphon sp. PCC 6605.</title>
        <authorList>
            <consortium name="US DOE Joint Genome Institute"/>
            <person name="Gugger M."/>
            <person name="Coursin T."/>
            <person name="Rippka R."/>
            <person name="Tandeau De Marsac N."/>
            <person name="Huntemann M."/>
            <person name="Wei C.-L."/>
            <person name="Han J."/>
            <person name="Detter J.C."/>
            <person name="Han C."/>
            <person name="Tapia R."/>
            <person name="Chen A."/>
            <person name="Kyrpides N."/>
            <person name="Mavromatis K."/>
            <person name="Markowitz V."/>
            <person name="Szeto E."/>
            <person name="Ivanova N."/>
            <person name="Pagani I."/>
            <person name="Pati A."/>
            <person name="Goodwin L."/>
            <person name="Nordberg H.P."/>
            <person name="Cantor M.N."/>
            <person name="Hua S.X."/>
            <person name="Woyke T."/>
            <person name="Kerfeld C.A."/>
        </authorList>
    </citation>
    <scope>NUCLEOTIDE SEQUENCE [LARGE SCALE GENOMIC DNA]</scope>
    <source>
        <strain evidence="4">ATCC 27169 / PCC 6605</strain>
    </source>
</reference>
<dbReference type="HOGENOM" id="CLU_051638_5_0_3"/>
<keyword evidence="1" id="KW-0808">Transferase</keyword>
<accession>K9ULQ7</accession>
<dbReference type="OrthoDB" id="9815592at2"/>
<dbReference type="PANTHER" id="PTHR43300:SF11">
    <property type="entry name" value="ACETYLTRANSFERASE RV3034C-RELATED"/>
    <property type="match status" value="1"/>
</dbReference>